<dbReference type="InterPro" id="IPR006026">
    <property type="entry name" value="Peptidase_Metallo"/>
</dbReference>
<evidence type="ECO:0000256" key="6">
    <source>
        <dbReference type="ARBA" id="ARBA00023049"/>
    </source>
</evidence>
<comment type="cofactor">
    <cofactor evidence="10 11">
        <name>Zn(2+)</name>
        <dbReference type="ChEBI" id="CHEBI:29105"/>
    </cofactor>
    <text evidence="10 11">Binds 1 zinc ion per subunit.</text>
</comment>
<dbReference type="InterPro" id="IPR024079">
    <property type="entry name" value="MetalloPept_cat_dom_sf"/>
</dbReference>
<dbReference type="EC" id="3.4.24.-" evidence="11"/>
<keyword evidence="14" id="KW-1185">Reference proteome</keyword>
<evidence type="ECO:0000256" key="11">
    <source>
        <dbReference type="RuleBase" id="RU361183"/>
    </source>
</evidence>
<gene>
    <name evidence="13" type="ORF">BV898_02063</name>
</gene>
<protein>
    <recommendedName>
        <fullName evidence="11">Metalloendopeptidase</fullName>
        <ecNumber evidence="11">3.4.24.-</ecNumber>
    </recommendedName>
</protein>
<name>A0A1W0XA19_HYPEX</name>
<dbReference type="PRINTS" id="PR00480">
    <property type="entry name" value="ASTACIN"/>
</dbReference>
<evidence type="ECO:0000256" key="4">
    <source>
        <dbReference type="ARBA" id="ARBA00022801"/>
    </source>
</evidence>
<accession>A0A1W0XA19</accession>
<evidence type="ECO:0000256" key="2">
    <source>
        <dbReference type="ARBA" id="ARBA00022723"/>
    </source>
</evidence>
<dbReference type="OrthoDB" id="291007at2759"/>
<evidence type="ECO:0000256" key="3">
    <source>
        <dbReference type="ARBA" id="ARBA00022729"/>
    </source>
</evidence>
<feature type="chain" id="PRO_5011818457" description="Metalloendopeptidase" evidence="11">
    <location>
        <begin position="28"/>
        <end position="814"/>
    </location>
</feature>
<evidence type="ECO:0000256" key="8">
    <source>
        <dbReference type="ARBA" id="ARBA00023157"/>
    </source>
</evidence>
<evidence type="ECO:0000313" key="13">
    <source>
        <dbReference type="EMBL" id="OQV24111.1"/>
    </source>
</evidence>
<dbReference type="GO" id="GO:0004222">
    <property type="term" value="F:metalloendopeptidase activity"/>
    <property type="evidence" value="ECO:0007669"/>
    <property type="project" value="UniProtKB-UniRule"/>
</dbReference>
<dbReference type="CDD" id="cd04280">
    <property type="entry name" value="ZnMc_astacin_like"/>
    <property type="match status" value="1"/>
</dbReference>
<keyword evidence="9" id="KW-0325">Glycoprotein</keyword>
<dbReference type="PROSITE" id="PS51864">
    <property type="entry name" value="ASTACIN"/>
    <property type="match status" value="1"/>
</dbReference>
<evidence type="ECO:0000256" key="7">
    <source>
        <dbReference type="ARBA" id="ARBA00023145"/>
    </source>
</evidence>
<dbReference type="Proteomes" id="UP000192578">
    <property type="component" value="Unassembled WGS sequence"/>
</dbReference>
<comment type="caution">
    <text evidence="10">Lacks conserved residue(s) required for the propagation of feature annotation.</text>
</comment>
<keyword evidence="6 10" id="KW-0482">Metalloprotease</keyword>
<dbReference type="GO" id="GO:0008270">
    <property type="term" value="F:zinc ion binding"/>
    <property type="evidence" value="ECO:0007669"/>
    <property type="project" value="UniProtKB-UniRule"/>
</dbReference>
<dbReference type="Gene3D" id="3.40.390.10">
    <property type="entry name" value="Collagenase (Catalytic Domain)"/>
    <property type="match status" value="1"/>
</dbReference>
<sequence>MRKSQDVSLCVAALCSLLLLFSNWTVSLPLATRDASNPDNNDGDGPLFSLVPVDTAKLVSENLFEGDIAGFDALAAGDLKDSMNNALRDPNMRWPNGVVPYALSKEYTGRMRRQIMDAMKQFSNKVPCVQFVPRTTEKDYLQIEPNAGCYSFVGKAGGAQVVSLSRIGCLESVGVIQHELMHSLGFYHEQSRSDRDDYLEINWGNIKKSNHDQFQSYSIDKITGFGQPYDFGSIMHYGTYDFAANQDLYAIRPKPQYSNYTLGQRRGLSPIDVAKLKIMYKCPAEGFILGSSTTTTTTTTTTSPSLVDCQVFHVISKGNTVNFLMKELEVSMADLQRLNPGRANFDSLVKVQPLKDFGYMKQNAAAAKYGISTDTVTRIKSNKEEILKKISSTCSKDAQRIRMKKYPEVNQLPNEFFDKLLILLVTSYCASAKPDDVVSTTTFIRAGNQTWVFPGDVKDSTVRYGPWNPRGSATIGVLNNFGASLATGFHDTQADPILIFTLLFPNTIERTTTKPQLFRNFVPPIGNKPEVQQSSLPSTTDTTTDESTIIVSDCIYYSDGSFTCQTECDSDVTADPVMKTFPDNKKLIYQTKNCSIDLNTTNLWWRQSDGIVDKKPSRRMRPVLVLATCTFYRTLWFECFDITDCTNGPNRCRGGNAWRGTYEGMWTTGYKGNLTAKAINGVTNSISQNNGCQNTDRRVTKYCMIIMESTENFENGERIMCNRFKRVCQSSDNCRYEVHEISNLAVPQKMAGNIENVVHAMKQFPTADFTAYCYYYTNEDFNCVFPRHPTGANFADLRCKFADQCIKQDCAESK</sequence>
<dbReference type="InterPro" id="IPR001506">
    <property type="entry name" value="Peptidase_M12A"/>
</dbReference>
<evidence type="ECO:0000256" key="10">
    <source>
        <dbReference type="PROSITE-ProRule" id="PRU01211"/>
    </source>
</evidence>
<dbReference type="SUPFAM" id="SSF55486">
    <property type="entry name" value="Metalloproteases ('zincins'), catalytic domain"/>
    <property type="match status" value="1"/>
</dbReference>
<reference evidence="14" key="1">
    <citation type="submission" date="2017-01" db="EMBL/GenBank/DDBJ databases">
        <title>Comparative genomics of anhydrobiosis in the tardigrade Hypsibius dujardini.</title>
        <authorList>
            <person name="Yoshida Y."/>
            <person name="Koutsovoulos G."/>
            <person name="Laetsch D."/>
            <person name="Stevens L."/>
            <person name="Kumar S."/>
            <person name="Horikawa D."/>
            <person name="Ishino K."/>
            <person name="Komine S."/>
            <person name="Tomita M."/>
            <person name="Blaxter M."/>
            <person name="Arakawa K."/>
        </authorList>
    </citation>
    <scope>NUCLEOTIDE SEQUENCE [LARGE SCALE GENOMIC DNA]</scope>
    <source>
        <strain evidence="14">Z151</strain>
    </source>
</reference>
<dbReference type="Gene3D" id="1.10.10.60">
    <property type="entry name" value="Homeodomain-like"/>
    <property type="match status" value="1"/>
</dbReference>
<dbReference type="EMBL" id="MTYJ01000008">
    <property type="protein sequence ID" value="OQV24111.1"/>
    <property type="molecule type" value="Genomic_DNA"/>
</dbReference>
<dbReference type="SMART" id="SM00235">
    <property type="entry name" value="ZnMc"/>
    <property type="match status" value="1"/>
</dbReference>
<proteinExistence type="predicted"/>
<keyword evidence="7" id="KW-0865">Zymogen</keyword>
<feature type="binding site" evidence="10">
    <location>
        <position position="178"/>
    </location>
    <ligand>
        <name>Zn(2+)</name>
        <dbReference type="ChEBI" id="CHEBI:29105"/>
        <note>catalytic</note>
    </ligand>
</feature>
<dbReference type="InterPro" id="IPR034035">
    <property type="entry name" value="Astacin-like_dom"/>
</dbReference>
<dbReference type="FunFam" id="3.40.390.10:FF:000015">
    <property type="entry name" value="Meprin A subunit"/>
    <property type="match status" value="1"/>
</dbReference>
<evidence type="ECO:0000259" key="12">
    <source>
        <dbReference type="PROSITE" id="PS51864"/>
    </source>
</evidence>
<comment type="caution">
    <text evidence="13">The sequence shown here is derived from an EMBL/GenBank/DDBJ whole genome shotgun (WGS) entry which is preliminary data.</text>
</comment>
<feature type="active site" evidence="10">
    <location>
        <position position="179"/>
    </location>
</feature>
<keyword evidence="2 10" id="KW-0479">Metal-binding</keyword>
<dbReference type="GO" id="GO:0006508">
    <property type="term" value="P:proteolysis"/>
    <property type="evidence" value="ECO:0007669"/>
    <property type="project" value="UniProtKB-KW"/>
</dbReference>
<evidence type="ECO:0000313" key="14">
    <source>
        <dbReference type="Proteomes" id="UP000192578"/>
    </source>
</evidence>
<organism evidence="13 14">
    <name type="scientific">Hypsibius exemplaris</name>
    <name type="common">Freshwater tardigrade</name>
    <dbReference type="NCBI Taxonomy" id="2072580"/>
    <lineage>
        <taxon>Eukaryota</taxon>
        <taxon>Metazoa</taxon>
        <taxon>Ecdysozoa</taxon>
        <taxon>Tardigrada</taxon>
        <taxon>Eutardigrada</taxon>
        <taxon>Parachela</taxon>
        <taxon>Hypsibioidea</taxon>
        <taxon>Hypsibiidae</taxon>
        <taxon>Hypsibius</taxon>
    </lineage>
</organism>
<dbReference type="AlphaFoldDB" id="A0A1W0XA19"/>
<dbReference type="PANTHER" id="PTHR10127">
    <property type="entry name" value="DISCOIDIN, CUB, EGF, LAMININ , AND ZINC METALLOPROTEASE DOMAIN CONTAINING"/>
    <property type="match status" value="1"/>
</dbReference>
<feature type="domain" description="Peptidase M12A" evidence="12">
    <location>
        <begin position="85"/>
        <end position="283"/>
    </location>
</feature>
<keyword evidence="8" id="KW-1015">Disulfide bond</keyword>
<keyword evidence="5 10" id="KW-0862">Zinc</keyword>
<dbReference type="PANTHER" id="PTHR10127:SF883">
    <property type="entry name" value="ZINC METALLOPROTEINASE NAS-8"/>
    <property type="match status" value="1"/>
</dbReference>
<evidence type="ECO:0000256" key="5">
    <source>
        <dbReference type="ARBA" id="ARBA00022833"/>
    </source>
</evidence>
<evidence type="ECO:0000256" key="9">
    <source>
        <dbReference type="ARBA" id="ARBA00023180"/>
    </source>
</evidence>
<feature type="binding site" evidence="10">
    <location>
        <position position="182"/>
    </location>
    <ligand>
        <name>Zn(2+)</name>
        <dbReference type="ChEBI" id="CHEBI:29105"/>
        <note>catalytic</note>
    </ligand>
</feature>
<keyword evidence="1 10" id="KW-0645">Protease</keyword>
<dbReference type="Pfam" id="PF01400">
    <property type="entry name" value="Astacin"/>
    <property type="match status" value="1"/>
</dbReference>
<keyword evidence="4 10" id="KW-0378">Hydrolase</keyword>
<feature type="binding site" evidence="10">
    <location>
        <position position="188"/>
    </location>
    <ligand>
        <name>Zn(2+)</name>
        <dbReference type="ChEBI" id="CHEBI:29105"/>
        <note>catalytic</note>
    </ligand>
</feature>
<evidence type="ECO:0000256" key="1">
    <source>
        <dbReference type="ARBA" id="ARBA00022670"/>
    </source>
</evidence>
<keyword evidence="3 11" id="KW-0732">Signal</keyword>
<feature type="signal peptide" evidence="11">
    <location>
        <begin position="1"/>
        <end position="27"/>
    </location>
</feature>